<gene>
    <name evidence="3" type="primary">RvY_17434-1</name>
    <name evidence="3" type="synonym">RvY_17434.1</name>
    <name evidence="3" type="ORF">RvY_17434</name>
</gene>
<keyword evidence="4" id="KW-1185">Reference proteome</keyword>
<protein>
    <submittedName>
        <fullName evidence="3">Uncharacterized protein</fullName>
    </submittedName>
</protein>
<comment type="similarity">
    <text evidence="1">Belongs to the CCDC53 family.</text>
</comment>
<dbReference type="OrthoDB" id="268027at2759"/>
<feature type="compositionally biased region" description="Low complexity" evidence="2">
    <location>
        <begin position="144"/>
        <end position="159"/>
    </location>
</feature>
<dbReference type="Pfam" id="PF10152">
    <property type="entry name" value="CCDC53"/>
    <property type="match status" value="1"/>
</dbReference>
<dbReference type="STRING" id="947166.A0A1D1W5Z8"/>
<organism evidence="3 4">
    <name type="scientific">Ramazzottius varieornatus</name>
    <name type="common">Water bear</name>
    <name type="synonym">Tardigrade</name>
    <dbReference type="NCBI Taxonomy" id="947166"/>
    <lineage>
        <taxon>Eukaryota</taxon>
        <taxon>Metazoa</taxon>
        <taxon>Ecdysozoa</taxon>
        <taxon>Tardigrada</taxon>
        <taxon>Eutardigrada</taxon>
        <taxon>Parachela</taxon>
        <taxon>Hypsibioidea</taxon>
        <taxon>Ramazzottiidae</taxon>
        <taxon>Ramazzottius</taxon>
    </lineage>
</organism>
<feature type="region of interest" description="Disordered" evidence="2">
    <location>
        <begin position="193"/>
        <end position="233"/>
    </location>
</feature>
<evidence type="ECO:0000313" key="4">
    <source>
        <dbReference type="Proteomes" id="UP000186922"/>
    </source>
</evidence>
<evidence type="ECO:0000313" key="3">
    <source>
        <dbReference type="EMBL" id="GAV07618.1"/>
    </source>
</evidence>
<proteinExistence type="inferred from homology"/>
<dbReference type="GO" id="GO:0006887">
    <property type="term" value="P:exocytosis"/>
    <property type="evidence" value="ECO:0007669"/>
    <property type="project" value="TreeGrafter"/>
</dbReference>
<dbReference type="PANTHER" id="PTHR13015:SF0">
    <property type="entry name" value="WASH COMPLEX SUBUNIT 3"/>
    <property type="match status" value="1"/>
</dbReference>
<feature type="region of interest" description="Disordered" evidence="2">
    <location>
        <begin position="93"/>
        <end position="159"/>
    </location>
</feature>
<dbReference type="GO" id="GO:0071203">
    <property type="term" value="C:WASH complex"/>
    <property type="evidence" value="ECO:0007669"/>
    <property type="project" value="InterPro"/>
</dbReference>
<dbReference type="Proteomes" id="UP000186922">
    <property type="component" value="Unassembled WGS sequence"/>
</dbReference>
<accession>A0A1D1W5Z8</accession>
<dbReference type="InterPro" id="IPR019309">
    <property type="entry name" value="WASHC3"/>
</dbReference>
<feature type="compositionally biased region" description="Polar residues" evidence="2">
    <location>
        <begin position="203"/>
        <end position="214"/>
    </location>
</feature>
<dbReference type="PANTHER" id="PTHR13015">
    <property type="entry name" value="PROTEIN AD-016-RELATED"/>
    <property type="match status" value="1"/>
</dbReference>
<name>A0A1D1W5Z8_RAMVA</name>
<sequence>MVAMDDSDSDILNDPAALSQIPAIPVDNTIAYVNQAALVMVQHMNRFSAAAEEKLYHISTSVTRLETELAILEGKLSSIPGLDGFAPKTVPDAAVKSEASQTTTTADKPLPPGSGATPMAHQPQPALSSAPTPASRDVPPKGEPATSAADDAAKSTTPTMLTVQHDPVYSKYFRMLNVGVPLQAVKLKMKSEGLNPDLLDTPNAPSQANPSIPSSAKKRGFDSESSAQSSDDD</sequence>
<reference evidence="3 4" key="1">
    <citation type="journal article" date="2016" name="Nat. Commun.">
        <title>Extremotolerant tardigrade genome and improved radiotolerance of human cultured cells by tardigrade-unique protein.</title>
        <authorList>
            <person name="Hashimoto T."/>
            <person name="Horikawa D.D."/>
            <person name="Saito Y."/>
            <person name="Kuwahara H."/>
            <person name="Kozuka-Hata H."/>
            <person name="Shin-I T."/>
            <person name="Minakuchi Y."/>
            <person name="Ohishi K."/>
            <person name="Motoyama A."/>
            <person name="Aizu T."/>
            <person name="Enomoto A."/>
            <person name="Kondo K."/>
            <person name="Tanaka S."/>
            <person name="Hara Y."/>
            <person name="Koshikawa S."/>
            <person name="Sagara H."/>
            <person name="Miura T."/>
            <person name="Yokobori S."/>
            <person name="Miyagawa K."/>
            <person name="Suzuki Y."/>
            <person name="Kubo T."/>
            <person name="Oyama M."/>
            <person name="Kohara Y."/>
            <person name="Fujiyama A."/>
            <person name="Arakawa K."/>
            <person name="Katayama T."/>
            <person name="Toyoda A."/>
            <person name="Kunieda T."/>
        </authorList>
    </citation>
    <scope>NUCLEOTIDE SEQUENCE [LARGE SCALE GENOMIC DNA]</scope>
    <source>
        <strain evidence="3 4">YOKOZUNA-1</strain>
    </source>
</reference>
<evidence type="ECO:0000256" key="2">
    <source>
        <dbReference type="SAM" id="MobiDB-lite"/>
    </source>
</evidence>
<feature type="compositionally biased region" description="Low complexity" evidence="2">
    <location>
        <begin position="223"/>
        <end position="233"/>
    </location>
</feature>
<dbReference type="EMBL" id="BDGG01000015">
    <property type="protein sequence ID" value="GAV07618.1"/>
    <property type="molecule type" value="Genomic_DNA"/>
</dbReference>
<evidence type="ECO:0000256" key="1">
    <source>
        <dbReference type="ARBA" id="ARBA00006290"/>
    </source>
</evidence>
<comment type="caution">
    <text evidence="3">The sequence shown here is derived from an EMBL/GenBank/DDBJ whole genome shotgun (WGS) entry which is preliminary data.</text>
</comment>
<dbReference type="AlphaFoldDB" id="A0A1D1W5Z8"/>
<dbReference type="GO" id="GO:0030041">
    <property type="term" value="P:actin filament polymerization"/>
    <property type="evidence" value="ECO:0007669"/>
    <property type="project" value="TreeGrafter"/>
</dbReference>